<dbReference type="RefSeq" id="WP_058708492.1">
    <property type="nucleotide sequence ID" value="NZ_CP099540.1"/>
</dbReference>
<dbReference type="CDD" id="cd17319">
    <property type="entry name" value="MFS_ExuT_GudP_like"/>
    <property type="match status" value="1"/>
</dbReference>
<evidence type="ECO:0000256" key="3">
    <source>
        <dbReference type="ARBA" id="ARBA00022692"/>
    </source>
</evidence>
<evidence type="ECO:0000313" key="8">
    <source>
        <dbReference type="EMBL" id="KTS99520.1"/>
    </source>
</evidence>
<feature type="transmembrane region" description="Helical" evidence="6">
    <location>
        <begin position="85"/>
        <end position="103"/>
    </location>
</feature>
<dbReference type="Gene3D" id="1.20.1250.20">
    <property type="entry name" value="MFS general substrate transporter like domains"/>
    <property type="match status" value="2"/>
</dbReference>
<feature type="transmembrane region" description="Helical" evidence="6">
    <location>
        <begin position="246"/>
        <end position="266"/>
    </location>
</feature>
<protein>
    <submittedName>
        <fullName evidence="8">MFS transporter permease</fullName>
    </submittedName>
</protein>
<name>A0AB34VJ78_9GAMM</name>
<feature type="transmembrane region" description="Helical" evidence="6">
    <location>
        <begin position="109"/>
        <end position="131"/>
    </location>
</feature>
<dbReference type="InterPro" id="IPR036259">
    <property type="entry name" value="MFS_trans_sf"/>
</dbReference>
<dbReference type="InterPro" id="IPR020846">
    <property type="entry name" value="MFS_dom"/>
</dbReference>
<comment type="caution">
    <text evidence="8">The sequence shown here is derived from an EMBL/GenBank/DDBJ whole genome shotgun (WGS) entry which is preliminary data.</text>
</comment>
<dbReference type="PANTHER" id="PTHR43791">
    <property type="entry name" value="PERMEASE-RELATED"/>
    <property type="match status" value="1"/>
</dbReference>
<feature type="transmembrane region" description="Helical" evidence="6">
    <location>
        <begin position="15"/>
        <end position="32"/>
    </location>
</feature>
<evidence type="ECO:0000256" key="5">
    <source>
        <dbReference type="ARBA" id="ARBA00023136"/>
    </source>
</evidence>
<proteinExistence type="predicted"/>
<evidence type="ECO:0000256" key="4">
    <source>
        <dbReference type="ARBA" id="ARBA00022989"/>
    </source>
</evidence>
<feature type="transmembrane region" description="Helical" evidence="6">
    <location>
        <begin position="401"/>
        <end position="421"/>
    </location>
</feature>
<dbReference type="Pfam" id="PF07690">
    <property type="entry name" value="MFS_1"/>
    <property type="match status" value="1"/>
</dbReference>
<keyword evidence="5 6" id="KW-0472">Membrane</keyword>
<dbReference type="AlphaFoldDB" id="A0AB34VJ78"/>
<dbReference type="PROSITE" id="PS50850">
    <property type="entry name" value="MFS"/>
    <property type="match status" value="1"/>
</dbReference>
<keyword evidence="3 6" id="KW-0812">Transmembrane</keyword>
<evidence type="ECO:0000256" key="2">
    <source>
        <dbReference type="ARBA" id="ARBA00022448"/>
    </source>
</evidence>
<accession>A0AB34VJ78</accession>
<feature type="transmembrane region" description="Helical" evidence="6">
    <location>
        <begin position="143"/>
        <end position="165"/>
    </location>
</feature>
<dbReference type="PANTHER" id="PTHR43791:SF36">
    <property type="entry name" value="TRANSPORTER, PUTATIVE (AFU_ORTHOLOGUE AFUA_6G08340)-RELATED"/>
    <property type="match status" value="1"/>
</dbReference>
<dbReference type="GO" id="GO:0022857">
    <property type="term" value="F:transmembrane transporter activity"/>
    <property type="evidence" value="ECO:0007669"/>
    <property type="project" value="InterPro"/>
</dbReference>
<evidence type="ECO:0000256" key="6">
    <source>
        <dbReference type="SAM" id="Phobius"/>
    </source>
</evidence>
<keyword evidence="2" id="KW-0813">Transport</keyword>
<feature type="transmembrane region" description="Helical" evidence="6">
    <location>
        <begin position="177"/>
        <end position="199"/>
    </location>
</feature>
<feature type="domain" description="Major facilitator superfamily (MFS) profile" evidence="7">
    <location>
        <begin position="19"/>
        <end position="428"/>
    </location>
</feature>
<gene>
    <name evidence="8" type="ORF">RSA13_05190</name>
</gene>
<dbReference type="EMBL" id="LDSI01000006">
    <property type="protein sequence ID" value="KTS99520.1"/>
    <property type="molecule type" value="Genomic_DNA"/>
</dbReference>
<dbReference type="InterPro" id="IPR011701">
    <property type="entry name" value="MFS"/>
</dbReference>
<keyword evidence="4 6" id="KW-1133">Transmembrane helix</keyword>
<sequence>MRDNTSVEHSTVRKMAWRLMPLFTVGYFLASLDRVNVGFAALQMNGDIGLSAAAYGLGAGLFFFAYCLFAVPCNMVMTKVGATRWLSAVMIAWGLLAAGMSMAQGPVSFYLLRFLLGIAEAGFFPGVIYYFTLCFPKRYRGQMVAILMMALPVSSVLGSPLSAALLNFDGLMNLRGWHWLFILEGAPAVALGFLTFLMLPRQPLEAKWLSPQESSWLRHTMAEEQKSTAPTTPRVSLFATLFSPRVLLLTLIYLGGTAVTNGLALWQPQIIKTFNLSVIQIGLVNAIPFAVASLAMYLWGRHSDQTGERRLHTAFPLLLGATGLAASMYVTHLWPMLMVLCLTITAASMIKGPFWAMATEMIPASAAAVVIGQINALNNLGVFVGTWLIGLIRTSTGSFTYALTPLMLVTSCACLGALLIGRRQSPRDPHKKPV</sequence>
<evidence type="ECO:0000259" key="7">
    <source>
        <dbReference type="PROSITE" id="PS50850"/>
    </source>
</evidence>
<feature type="transmembrane region" description="Helical" evidence="6">
    <location>
        <begin position="336"/>
        <end position="354"/>
    </location>
</feature>
<dbReference type="Proteomes" id="UP000072520">
    <property type="component" value="Unassembled WGS sequence"/>
</dbReference>
<dbReference type="SUPFAM" id="SSF103473">
    <property type="entry name" value="MFS general substrate transporter"/>
    <property type="match status" value="1"/>
</dbReference>
<dbReference type="GO" id="GO:0016020">
    <property type="term" value="C:membrane"/>
    <property type="evidence" value="ECO:0007669"/>
    <property type="project" value="UniProtKB-SubCell"/>
</dbReference>
<dbReference type="FunFam" id="1.20.1250.20:FF:000018">
    <property type="entry name" value="MFS transporter permease"/>
    <property type="match status" value="1"/>
</dbReference>
<feature type="transmembrane region" description="Helical" evidence="6">
    <location>
        <begin position="311"/>
        <end position="330"/>
    </location>
</feature>
<feature type="transmembrane region" description="Helical" evidence="6">
    <location>
        <begin position="366"/>
        <end position="389"/>
    </location>
</feature>
<feature type="transmembrane region" description="Helical" evidence="6">
    <location>
        <begin position="52"/>
        <end position="73"/>
    </location>
</feature>
<evidence type="ECO:0000313" key="9">
    <source>
        <dbReference type="Proteomes" id="UP000072520"/>
    </source>
</evidence>
<comment type="subcellular location">
    <subcellularLocation>
        <location evidence="1">Membrane</location>
        <topology evidence="1">Multi-pass membrane protein</topology>
    </subcellularLocation>
</comment>
<feature type="transmembrane region" description="Helical" evidence="6">
    <location>
        <begin position="278"/>
        <end position="299"/>
    </location>
</feature>
<evidence type="ECO:0000256" key="1">
    <source>
        <dbReference type="ARBA" id="ARBA00004141"/>
    </source>
</evidence>
<reference evidence="8 9" key="1">
    <citation type="journal article" date="2016" name="Front. Microbiol.">
        <title>Genomic Resource of Rice Seed Associated Bacteria.</title>
        <authorList>
            <person name="Midha S."/>
            <person name="Bansal K."/>
            <person name="Sharma S."/>
            <person name="Kumar N."/>
            <person name="Patil P.P."/>
            <person name="Chaudhry V."/>
            <person name="Patil P.B."/>
        </authorList>
    </citation>
    <scope>NUCLEOTIDE SEQUENCE [LARGE SCALE GENOMIC DNA]</scope>
    <source>
        <strain evidence="8 9">RSA13</strain>
    </source>
</reference>
<organism evidence="8 9">
    <name type="scientific">Pantoea stewartii</name>
    <dbReference type="NCBI Taxonomy" id="66269"/>
    <lineage>
        <taxon>Bacteria</taxon>
        <taxon>Pseudomonadati</taxon>
        <taxon>Pseudomonadota</taxon>
        <taxon>Gammaproteobacteria</taxon>
        <taxon>Enterobacterales</taxon>
        <taxon>Erwiniaceae</taxon>
        <taxon>Pantoea</taxon>
    </lineage>
</organism>